<reference evidence="1" key="1">
    <citation type="submission" date="2017-02" db="EMBL/GenBank/DDBJ databases">
        <title>Delving into the versatile metabolic prowess of the omnipresent phylum Bacteroidetes.</title>
        <authorList>
            <person name="Nobu M.K."/>
            <person name="Mei R."/>
            <person name="Narihiro T."/>
            <person name="Kuroda K."/>
            <person name="Liu W.-T."/>
        </authorList>
    </citation>
    <scope>NUCLEOTIDE SEQUENCE</scope>
    <source>
        <strain evidence="1">ADurb.Bin160</strain>
    </source>
</reference>
<sequence length="93" mass="9712">MALFALGFIAFANAQESNNTPVPVTLNILGGGGSACEYFNYSTVTAIRSFDEVKAESSPAAYMCTLRTSEASLKVTSAFGLKNSSGVVVIPHT</sequence>
<evidence type="ECO:0000313" key="1">
    <source>
        <dbReference type="EMBL" id="OQB40278.1"/>
    </source>
</evidence>
<proteinExistence type="predicted"/>
<dbReference type="EMBL" id="MWDB01000050">
    <property type="protein sequence ID" value="OQB40278.1"/>
    <property type="molecule type" value="Genomic_DNA"/>
</dbReference>
<accession>A0A1V5ZJR6</accession>
<name>A0A1V5ZJR6_9BACT</name>
<dbReference type="AlphaFoldDB" id="A0A1V5ZJR6"/>
<dbReference type="Proteomes" id="UP000485621">
    <property type="component" value="Unassembled WGS sequence"/>
</dbReference>
<organism evidence="1">
    <name type="scientific">candidate division CPR1 bacterium ADurb.Bin160</name>
    <dbReference type="NCBI Taxonomy" id="1852826"/>
    <lineage>
        <taxon>Bacteria</taxon>
        <taxon>candidate division CPR1</taxon>
    </lineage>
</organism>
<comment type="caution">
    <text evidence="1">The sequence shown here is derived from an EMBL/GenBank/DDBJ whole genome shotgun (WGS) entry which is preliminary data.</text>
</comment>
<protein>
    <submittedName>
        <fullName evidence="1">Uncharacterized protein</fullName>
    </submittedName>
</protein>
<gene>
    <name evidence="1" type="ORF">BWY04_01399</name>
</gene>